<comment type="caution">
    <text evidence="3">The sequence shown here is derived from an EMBL/GenBank/DDBJ whole genome shotgun (WGS) entry which is preliminary data.</text>
</comment>
<dbReference type="NCBIfam" id="NF040521">
    <property type="entry name" value="C45_proenzyme"/>
    <property type="match status" value="1"/>
</dbReference>
<feature type="signal peptide" evidence="1">
    <location>
        <begin position="1"/>
        <end position="20"/>
    </location>
</feature>
<organism evidence="3 4">
    <name type="scientific">Vibrio inusitatus NBRC 102082</name>
    <dbReference type="NCBI Taxonomy" id="1219070"/>
    <lineage>
        <taxon>Bacteria</taxon>
        <taxon>Pseudomonadati</taxon>
        <taxon>Pseudomonadota</taxon>
        <taxon>Gammaproteobacteria</taxon>
        <taxon>Vibrionales</taxon>
        <taxon>Vibrionaceae</taxon>
        <taxon>Vibrio</taxon>
    </lineage>
</organism>
<gene>
    <name evidence="3" type="ORF">VIN01S_02490</name>
</gene>
<reference evidence="3 4" key="1">
    <citation type="submission" date="2019-06" db="EMBL/GenBank/DDBJ databases">
        <title>Whole genome shotgun sequence of Vibrio inusitatus NBRC 102082.</title>
        <authorList>
            <person name="Hosoyama A."/>
            <person name="Uohara A."/>
            <person name="Ohji S."/>
            <person name="Ichikawa N."/>
        </authorList>
    </citation>
    <scope>NUCLEOTIDE SEQUENCE [LARGE SCALE GENOMIC DNA]</scope>
    <source>
        <strain evidence="3 4">NBRC 102082</strain>
    </source>
</reference>
<evidence type="ECO:0000313" key="4">
    <source>
        <dbReference type="Proteomes" id="UP000318717"/>
    </source>
</evidence>
<dbReference type="Proteomes" id="UP000318717">
    <property type="component" value="Unassembled WGS sequence"/>
</dbReference>
<dbReference type="InterPro" id="IPR005079">
    <property type="entry name" value="Peptidase_C45_hydrolase"/>
</dbReference>
<evidence type="ECO:0000259" key="2">
    <source>
        <dbReference type="Pfam" id="PF03417"/>
    </source>
</evidence>
<evidence type="ECO:0000256" key="1">
    <source>
        <dbReference type="SAM" id="SignalP"/>
    </source>
</evidence>
<evidence type="ECO:0000313" key="3">
    <source>
        <dbReference type="EMBL" id="GEA49445.1"/>
    </source>
</evidence>
<dbReference type="OrthoDB" id="5844881at2"/>
<sequence length="379" mass="40842">MKKSILAIATLTVLSFGALATEHVAGDKLDYWNPERPAVQVGAEVIDLTGKGPDAVAEFLATVDRLQADTEVLQIAKNSVANNKKIAPEYAAIMEKQAKIRGVEVHELYAALLQMDWTVNKLLAEADEKLMAEHFTKIRGCTTIAFNDSGIVAQNNDLGISQLQEFPTRIVKTDDVMFIPTDGGHFQGMGKHVGVVLNIMGEPSAKTASADADNLVTIDAVFAAITHSKSIEDAISKLEGYTTPVAMNFTVADDSGDSAALEMSAEGLVAVRGAGGVGHANHNAAMKERILGMMPMTEANEIFADSFAREAAAQNFVDFAKEKTVDGMKYILNQKPINITLYDKDFVTVETMIFDTKNGCAHVSGDNPLFGEYSQVCFD</sequence>
<feature type="chain" id="PRO_5021482276" description="Peptidase C45 hydrolase domain-containing protein" evidence="1">
    <location>
        <begin position="21"/>
        <end position="379"/>
    </location>
</feature>
<protein>
    <recommendedName>
        <fullName evidence="2">Peptidase C45 hydrolase domain-containing protein</fullName>
    </recommendedName>
</protein>
<feature type="domain" description="Peptidase C45 hydrolase" evidence="2">
    <location>
        <begin position="226"/>
        <end position="368"/>
    </location>
</feature>
<dbReference type="RefSeq" id="WP_141343801.1">
    <property type="nucleotide sequence ID" value="NZ_BJLF01000001.1"/>
</dbReference>
<name>A0A4Y3HQX7_9VIBR</name>
<dbReference type="EMBL" id="BJLF01000001">
    <property type="protein sequence ID" value="GEA49445.1"/>
    <property type="molecule type" value="Genomic_DNA"/>
</dbReference>
<dbReference type="Gene3D" id="3.60.60.10">
    <property type="entry name" value="Penicillin V Acylase, Chain A"/>
    <property type="match status" value="1"/>
</dbReference>
<dbReference type="AlphaFoldDB" id="A0A4Y3HQX7"/>
<accession>A0A4Y3HQX7</accession>
<keyword evidence="1" id="KW-0732">Signal</keyword>
<proteinExistence type="predicted"/>
<dbReference type="Pfam" id="PF03417">
    <property type="entry name" value="AAT"/>
    <property type="match status" value="1"/>
</dbReference>
<dbReference type="InterPro" id="IPR047794">
    <property type="entry name" value="C45_proenzyme-like"/>
</dbReference>
<keyword evidence="4" id="KW-1185">Reference proteome</keyword>